<dbReference type="InParanoid" id="D8QW07"/>
<dbReference type="PANTHER" id="PTHR33099">
    <property type="entry name" value="FE2OG DIOXYGENASE DOMAIN-CONTAINING PROTEIN"/>
    <property type="match status" value="1"/>
</dbReference>
<accession>D8QW07</accession>
<organism evidence="3">
    <name type="scientific">Selaginella moellendorffii</name>
    <name type="common">Spikemoss</name>
    <dbReference type="NCBI Taxonomy" id="88036"/>
    <lineage>
        <taxon>Eukaryota</taxon>
        <taxon>Viridiplantae</taxon>
        <taxon>Streptophyta</taxon>
        <taxon>Embryophyta</taxon>
        <taxon>Tracheophyta</taxon>
        <taxon>Lycopodiopsida</taxon>
        <taxon>Selaginellales</taxon>
        <taxon>Selaginellaceae</taxon>
        <taxon>Selaginella</taxon>
    </lineage>
</organism>
<evidence type="ECO:0000313" key="3">
    <source>
        <dbReference type="Proteomes" id="UP000001514"/>
    </source>
</evidence>
<dbReference type="EMBL" id="GL377567">
    <property type="protein sequence ID" value="EFJ36550.1"/>
    <property type="molecule type" value="Genomic_DNA"/>
</dbReference>
<protein>
    <submittedName>
        <fullName evidence="2">Uncharacterized protein</fullName>
    </submittedName>
</protein>
<sequence>MKLVPFSCGGKAQNVSADPVKLVYKGQVLELPISSDLPYPKVEFKDGGRAWCLSPEDVLTNFQLENFGIVQKAGHILKPDSVLQAKLEQVRIYGAGDFTRENYKAGQTSNEAEQDEEEEKESFDLEPDEESSNQQVGKLEVILPGTYTGGEVVITSCQGKKHVSAATNESTTFRWVGFTTDAASVEVREVKSGYRVSLIYKLYKATWEAEVDSFPQGILKSIQEAAANLKDKEKLVYACVHDYLCTHQHVLKDEYEDVTYDDVVPLLKGSDSSVYHAMKDAGLQVKLCGLAEFGSETSDKIRYGLHNGFPGLQMIQEHFDFNYEDRGISEYAGEECRAVVPRFLHKDESRGIYTDGWGAFEMVDHKRGYMNYVKKRMVLTGEESSRDDAAKKAKMS</sequence>
<reference evidence="2 3" key="1">
    <citation type="journal article" date="2011" name="Science">
        <title>The Selaginella genome identifies genetic changes associated with the evolution of vascular plants.</title>
        <authorList>
            <person name="Banks J.A."/>
            <person name="Nishiyama T."/>
            <person name="Hasebe M."/>
            <person name="Bowman J.L."/>
            <person name="Gribskov M."/>
            <person name="dePamphilis C."/>
            <person name="Albert V.A."/>
            <person name="Aono N."/>
            <person name="Aoyama T."/>
            <person name="Ambrose B.A."/>
            <person name="Ashton N.W."/>
            <person name="Axtell M.J."/>
            <person name="Barker E."/>
            <person name="Barker M.S."/>
            <person name="Bennetzen J.L."/>
            <person name="Bonawitz N.D."/>
            <person name="Chapple C."/>
            <person name="Cheng C."/>
            <person name="Correa L.G."/>
            <person name="Dacre M."/>
            <person name="DeBarry J."/>
            <person name="Dreyer I."/>
            <person name="Elias M."/>
            <person name="Engstrom E.M."/>
            <person name="Estelle M."/>
            <person name="Feng L."/>
            <person name="Finet C."/>
            <person name="Floyd S.K."/>
            <person name="Frommer W.B."/>
            <person name="Fujita T."/>
            <person name="Gramzow L."/>
            <person name="Gutensohn M."/>
            <person name="Harholt J."/>
            <person name="Hattori M."/>
            <person name="Heyl A."/>
            <person name="Hirai T."/>
            <person name="Hiwatashi Y."/>
            <person name="Ishikawa M."/>
            <person name="Iwata M."/>
            <person name="Karol K.G."/>
            <person name="Koehler B."/>
            <person name="Kolukisaoglu U."/>
            <person name="Kubo M."/>
            <person name="Kurata T."/>
            <person name="Lalonde S."/>
            <person name="Li K."/>
            <person name="Li Y."/>
            <person name="Litt A."/>
            <person name="Lyons E."/>
            <person name="Manning G."/>
            <person name="Maruyama T."/>
            <person name="Michael T.P."/>
            <person name="Mikami K."/>
            <person name="Miyazaki S."/>
            <person name="Morinaga S."/>
            <person name="Murata T."/>
            <person name="Mueller-Roeber B."/>
            <person name="Nelson D.R."/>
            <person name="Obara M."/>
            <person name="Oguri Y."/>
            <person name="Olmstead R.G."/>
            <person name="Onodera N."/>
            <person name="Petersen B.L."/>
            <person name="Pils B."/>
            <person name="Prigge M."/>
            <person name="Rensing S.A."/>
            <person name="Riano-Pachon D.M."/>
            <person name="Roberts A.W."/>
            <person name="Sato Y."/>
            <person name="Scheller H.V."/>
            <person name="Schulz B."/>
            <person name="Schulz C."/>
            <person name="Shakirov E.V."/>
            <person name="Shibagaki N."/>
            <person name="Shinohara N."/>
            <person name="Shippen D.E."/>
            <person name="Soerensen I."/>
            <person name="Sotooka R."/>
            <person name="Sugimoto N."/>
            <person name="Sugita M."/>
            <person name="Sumikawa N."/>
            <person name="Tanurdzic M."/>
            <person name="Theissen G."/>
            <person name="Ulvskov P."/>
            <person name="Wakazuki S."/>
            <person name="Weng J.K."/>
            <person name="Willats W.W."/>
            <person name="Wipf D."/>
            <person name="Wolf P.G."/>
            <person name="Yang L."/>
            <person name="Zimmer A.D."/>
            <person name="Zhu Q."/>
            <person name="Mitros T."/>
            <person name="Hellsten U."/>
            <person name="Loque D."/>
            <person name="Otillar R."/>
            <person name="Salamov A."/>
            <person name="Schmutz J."/>
            <person name="Shapiro H."/>
            <person name="Lindquist E."/>
            <person name="Lucas S."/>
            <person name="Rokhsar D."/>
            <person name="Grigoriev I.V."/>
        </authorList>
    </citation>
    <scope>NUCLEOTIDE SEQUENCE [LARGE SCALE GENOMIC DNA]</scope>
</reference>
<dbReference type="OrthoDB" id="93035at2759"/>
<proteinExistence type="predicted"/>
<dbReference type="PANTHER" id="PTHR33099:SF7">
    <property type="entry name" value="MYND-TYPE DOMAIN-CONTAINING PROTEIN"/>
    <property type="match status" value="1"/>
</dbReference>
<feature type="region of interest" description="Disordered" evidence="1">
    <location>
        <begin position="105"/>
        <end position="136"/>
    </location>
</feature>
<gene>
    <name evidence="2" type="ORF">SELMODRAFT_438314</name>
</gene>
<dbReference type="Proteomes" id="UP000001514">
    <property type="component" value="Unassembled WGS sequence"/>
</dbReference>
<name>D8QW07_SELML</name>
<keyword evidence="3" id="KW-1185">Reference proteome</keyword>
<dbReference type="Gramene" id="EFJ36550">
    <property type="protein sequence ID" value="EFJ36550"/>
    <property type="gene ID" value="SELMODRAFT_438314"/>
</dbReference>
<dbReference type="HOGENOM" id="CLU_697177_0_0_1"/>
<feature type="compositionally biased region" description="Acidic residues" evidence="1">
    <location>
        <begin position="112"/>
        <end position="131"/>
    </location>
</feature>
<dbReference type="AlphaFoldDB" id="D8QW07"/>
<evidence type="ECO:0000313" key="2">
    <source>
        <dbReference type="EMBL" id="EFJ36550.1"/>
    </source>
</evidence>
<evidence type="ECO:0000256" key="1">
    <source>
        <dbReference type="SAM" id="MobiDB-lite"/>
    </source>
</evidence>
<dbReference type="KEGG" id="smo:SELMODRAFT_438314"/>